<comment type="caution">
    <text evidence="1">The sequence shown here is derived from an EMBL/GenBank/DDBJ whole genome shotgun (WGS) entry which is preliminary data.</text>
</comment>
<dbReference type="Proteomes" id="UP000190322">
    <property type="component" value="Unassembled WGS sequence"/>
</dbReference>
<evidence type="ECO:0000313" key="2">
    <source>
        <dbReference type="Proteomes" id="UP000190322"/>
    </source>
</evidence>
<evidence type="ECO:0000313" key="1">
    <source>
        <dbReference type="EMBL" id="OOR83895.1"/>
    </source>
</evidence>
<protein>
    <recommendedName>
        <fullName evidence="3">Phage protein</fullName>
    </recommendedName>
</protein>
<sequence>MAKPTQVQRFISDLGAGSIEHMLAQIISDVADGVVNTGKKGEATLKLTFSSIGDSRQVRVEHKLTYKEPTRKGSRSEEHTTETPMYVNLNGTVTIVSEDNELFDATTSQAYGETKPVVNAN</sequence>
<dbReference type="EMBL" id="MUXT01000006">
    <property type="protein sequence ID" value="OOR83895.1"/>
    <property type="molecule type" value="Genomic_DNA"/>
</dbReference>
<reference evidence="1 2" key="1">
    <citation type="submission" date="2017-02" db="EMBL/GenBank/DDBJ databases">
        <title>Draft genome sequence of Moraxella canis CCUG 8415A type strain.</title>
        <authorList>
            <person name="Engstrom-Jakobsson H."/>
            <person name="Salva-Serra F."/>
            <person name="Thorell K."/>
            <person name="Gonzales-Siles L."/>
            <person name="Karlsson R."/>
            <person name="Boulund F."/>
            <person name="Engstrand L."/>
            <person name="Moore E."/>
        </authorList>
    </citation>
    <scope>NUCLEOTIDE SEQUENCE [LARGE SCALE GENOMIC DNA]</scope>
    <source>
        <strain evidence="1 2">CCUG 8415A</strain>
    </source>
</reference>
<name>A0A1S9ZK42_9GAMM</name>
<evidence type="ECO:0008006" key="3">
    <source>
        <dbReference type="Google" id="ProtNLM"/>
    </source>
</evidence>
<gene>
    <name evidence="1" type="ORF">B0180_05490</name>
</gene>
<proteinExistence type="predicted"/>
<organism evidence="1 2">
    <name type="scientific">Moraxella canis</name>
    <dbReference type="NCBI Taxonomy" id="90239"/>
    <lineage>
        <taxon>Bacteria</taxon>
        <taxon>Pseudomonadati</taxon>
        <taxon>Pseudomonadota</taxon>
        <taxon>Gammaproteobacteria</taxon>
        <taxon>Moraxellales</taxon>
        <taxon>Moraxellaceae</taxon>
        <taxon>Moraxella</taxon>
    </lineage>
</organism>
<dbReference type="AlphaFoldDB" id="A0A1S9ZK42"/>
<accession>A0A1S9ZK42</accession>
<dbReference type="RefSeq" id="WP_049237225.1">
    <property type="nucleotide sequence ID" value="NZ_JVLO01000016.1"/>
</dbReference>
<dbReference type="OrthoDB" id="9156612at2"/>